<reference evidence="2" key="2">
    <citation type="submission" date="2022-01" db="EMBL/GenBank/DDBJ databases">
        <authorList>
            <person name="Yamashiro T."/>
            <person name="Shiraishi A."/>
            <person name="Satake H."/>
            <person name="Nakayama K."/>
        </authorList>
    </citation>
    <scope>NUCLEOTIDE SEQUENCE</scope>
</reference>
<evidence type="ECO:0000313" key="3">
    <source>
        <dbReference type="Proteomes" id="UP001151760"/>
    </source>
</evidence>
<feature type="compositionally biased region" description="Low complexity" evidence="1">
    <location>
        <begin position="66"/>
        <end position="89"/>
    </location>
</feature>
<evidence type="ECO:0000313" key="2">
    <source>
        <dbReference type="EMBL" id="GJS99881.1"/>
    </source>
</evidence>
<sequence>MFGTIHTTIPDTKPSVIPPSTHIDTELTPTSLDYTPASPDYSPASDTEFDPSEDPSSDHIPPLPATSPFLSSTDNSSDSDTPDTSPSPTYGTPFTETTLSTQRSLIASGALRHRVMVLAPGQPIPLGRPYRYHLNRLVHMMTMRKRVRPLPTHRLAVRHSVDYSSLDHFSSDDSSGDSSLSSSSESSLNSFADALSNSASSCSYFDHSSPTPSLGMRPIHHLCSLVPSIPRSSEIAISERPSHDSSSASPSCKRSRSPTESVPLSSPTLGTLSYARANLLPSPKRIRSPETVTDLKGYSEDSFEPYVPTEAGLGVDFEDESSESFRHRGTDLEMDVEVVRGDGIDIDPEIQAEIDECIAYADALRDRGIDARVIVKAIDREEIKTGVRGPVEVRVERVTHPVVADDILEPAQEGAVEVTYETLGDLV</sequence>
<comment type="caution">
    <text evidence="2">The sequence shown here is derived from an EMBL/GenBank/DDBJ whole genome shotgun (WGS) entry which is preliminary data.</text>
</comment>
<feature type="compositionally biased region" description="Polar residues" evidence="1">
    <location>
        <begin position="259"/>
        <end position="269"/>
    </location>
</feature>
<accession>A0ABQ5ADU3</accession>
<dbReference type="EMBL" id="BQNB010012152">
    <property type="protein sequence ID" value="GJS99881.1"/>
    <property type="molecule type" value="Genomic_DNA"/>
</dbReference>
<reference evidence="2" key="1">
    <citation type="journal article" date="2022" name="Int. J. Mol. Sci.">
        <title>Draft Genome of Tanacetum Coccineum: Genomic Comparison of Closely Related Tanacetum-Family Plants.</title>
        <authorList>
            <person name="Yamashiro T."/>
            <person name="Shiraishi A."/>
            <person name="Nakayama K."/>
            <person name="Satake H."/>
        </authorList>
    </citation>
    <scope>NUCLEOTIDE SEQUENCE</scope>
</reference>
<proteinExistence type="predicted"/>
<dbReference type="Proteomes" id="UP001151760">
    <property type="component" value="Unassembled WGS sequence"/>
</dbReference>
<organism evidence="2 3">
    <name type="scientific">Tanacetum coccineum</name>
    <dbReference type="NCBI Taxonomy" id="301880"/>
    <lineage>
        <taxon>Eukaryota</taxon>
        <taxon>Viridiplantae</taxon>
        <taxon>Streptophyta</taxon>
        <taxon>Embryophyta</taxon>
        <taxon>Tracheophyta</taxon>
        <taxon>Spermatophyta</taxon>
        <taxon>Magnoliopsida</taxon>
        <taxon>eudicotyledons</taxon>
        <taxon>Gunneridae</taxon>
        <taxon>Pentapetalae</taxon>
        <taxon>asterids</taxon>
        <taxon>campanulids</taxon>
        <taxon>Asterales</taxon>
        <taxon>Asteraceae</taxon>
        <taxon>Asteroideae</taxon>
        <taxon>Anthemideae</taxon>
        <taxon>Anthemidinae</taxon>
        <taxon>Tanacetum</taxon>
    </lineage>
</organism>
<feature type="region of interest" description="Disordered" evidence="1">
    <location>
        <begin position="237"/>
        <end position="269"/>
    </location>
</feature>
<feature type="compositionally biased region" description="Polar residues" evidence="1">
    <location>
        <begin position="1"/>
        <end position="10"/>
    </location>
</feature>
<protein>
    <submittedName>
        <fullName evidence="2">Uncharacterized protein</fullName>
    </submittedName>
</protein>
<evidence type="ECO:0000256" key="1">
    <source>
        <dbReference type="SAM" id="MobiDB-lite"/>
    </source>
</evidence>
<keyword evidence="3" id="KW-1185">Reference proteome</keyword>
<name>A0ABQ5ADU3_9ASTR</name>
<gene>
    <name evidence="2" type="ORF">Tco_0821051</name>
</gene>
<feature type="region of interest" description="Disordered" evidence="1">
    <location>
        <begin position="1"/>
        <end position="98"/>
    </location>
</feature>